<dbReference type="HOGENOM" id="CLU_000445_89_37_4"/>
<evidence type="ECO:0000256" key="2">
    <source>
        <dbReference type="ARBA" id="ARBA00004429"/>
    </source>
</evidence>
<dbReference type="Gene3D" id="1.10.287.130">
    <property type="match status" value="1"/>
</dbReference>
<dbReference type="InterPro" id="IPR050428">
    <property type="entry name" value="TCS_sensor_his_kinase"/>
</dbReference>
<dbReference type="PROSITE" id="PS50042">
    <property type="entry name" value="CNMP_BINDING_3"/>
    <property type="match status" value="1"/>
</dbReference>
<keyword evidence="10" id="KW-0547">Nucleotide-binding</keyword>
<dbReference type="InterPro" id="IPR003661">
    <property type="entry name" value="HisK_dim/P_dom"/>
</dbReference>
<evidence type="ECO:0000256" key="1">
    <source>
        <dbReference type="ARBA" id="ARBA00000085"/>
    </source>
</evidence>
<evidence type="ECO:0000313" key="19">
    <source>
        <dbReference type="EMBL" id="AIL32329.1"/>
    </source>
</evidence>
<dbReference type="InterPro" id="IPR013727">
    <property type="entry name" value="2CSK_N"/>
</dbReference>
<keyword evidence="15 16" id="KW-0472">Membrane</keyword>
<keyword evidence="6" id="KW-0997">Cell inner membrane</keyword>
<evidence type="ECO:0000256" key="3">
    <source>
        <dbReference type="ARBA" id="ARBA00012438"/>
    </source>
</evidence>
<evidence type="ECO:0000259" key="17">
    <source>
        <dbReference type="PROSITE" id="PS50042"/>
    </source>
</evidence>
<evidence type="ECO:0000256" key="13">
    <source>
        <dbReference type="ARBA" id="ARBA00022989"/>
    </source>
</evidence>
<dbReference type="GO" id="GO:0005886">
    <property type="term" value="C:plasma membrane"/>
    <property type="evidence" value="ECO:0007669"/>
    <property type="project" value="TreeGrafter"/>
</dbReference>
<dbReference type="SMART" id="SM00387">
    <property type="entry name" value="HATPase_c"/>
    <property type="match status" value="1"/>
</dbReference>
<dbReference type="Gene3D" id="1.20.5.1040">
    <property type="entry name" value="Sensor protein qsec"/>
    <property type="match status" value="2"/>
</dbReference>
<name>A0A077DCK5_9BURK</name>
<keyword evidence="9 16" id="KW-0812">Transmembrane</keyword>
<comment type="subcellular location">
    <subcellularLocation>
        <location evidence="2">Cell inner membrane</location>
        <topology evidence="2">Multi-pass membrane protein</topology>
    </subcellularLocation>
</comment>
<reference evidence="19 20" key="1">
    <citation type="journal article" date="2014" name="BMC Genomics">
        <title>A genomic perspective on a new bacterial genus and species from the Alcaligenaceae family, Basilea psittacipulmonis.</title>
        <authorList>
            <person name="Whiteson K.L."/>
            <person name="Hernandez D."/>
            <person name="Lazarevic V."/>
            <person name="Gaia N."/>
            <person name="Farinelli L."/>
            <person name="Francois P."/>
            <person name="Pilo P."/>
            <person name="Frey J."/>
            <person name="Schrenzel J."/>
        </authorList>
    </citation>
    <scope>NUCLEOTIDE SEQUENCE [LARGE SCALE GENOMIC DNA]</scope>
    <source>
        <strain evidence="19 20">DSM 24701</strain>
    </source>
</reference>
<feature type="transmembrane region" description="Helical" evidence="16">
    <location>
        <begin position="167"/>
        <end position="185"/>
    </location>
</feature>
<evidence type="ECO:0000259" key="18">
    <source>
        <dbReference type="PROSITE" id="PS50109"/>
    </source>
</evidence>
<dbReference type="Pfam" id="PF00512">
    <property type="entry name" value="HisKA"/>
    <property type="match status" value="1"/>
</dbReference>
<sequence length="457" mass="52476">MNMKIRSLRLRLIIALSLLSLIFWTISGVLVWLRASEEVNELFDAQQILFAQRLASSNLHELLNASEPRKRLIQRQKRKYRKINIEDDALAFAVFSRDGNLLLSDGRNGDDFYFVNKRGFSIDRIKDDDEKWRIFWLPSANGKLMIAVGQEVDYRQSLIRKIVFAQLWVWLLALPLLLILITWVIHQELKSLRKVGRALSERKPEDQSKLKTNDVPSEVLPLVDSLNNFFERTSRQLLRERRFTSDAAHELRSPLTALSVQVQVAQMSGQNPSVREQALQNLTLGIHRASQLIDQLLVLSRLDSVKELEEIEHIAWEKLIRSLIGEMYAQAQKSQIELRYIEQGRPDNVNGQSMLLSLMLRNLIDNAIKYSKPSSVVELVLNRDSLVVRDNGGGLPLHEFDKLGQRFYRAAGQNEKGSGLGLSIVKRIAELHHFNVAFHPVFQGQDIIGFEAEIRFA</sequence>
<keyword evidence="20" id="KW-1185">Reference proteome</keyword>
<evidence type="ECO:0000256" key="9">
    <source>
        <dbReference type="ARBA" id="ARBA00022692"/>
    </source>
</evidence>
<gene>
    <name evidence="19" type="ORF">IX83_02450</name>
</gene>
<evidence type="ECO:0000256" key="16">
    <source>
        <dbReference type="SAM" id="Phobius"/>
    </source>
</evidence>
<dbReference type="GO" id="GO:0005524">
    <property type="term" value="F:ATP binding"/>
    <property type="evidence" value="ECO:0007669"/>
    <property type="project" value="UniProtKB-KW"/>
</dbReference>
<keyword evidence="5" id="KW-1003">Cell membrane</keyword>
<dbReference type="EC" id="2.7.13.3" evidence="3"/>
<evidence type="ECO:0000256" key="12">
    <source>
        <dbReference type="ARBA" id="ARBA00022840"/>
    </source>
</evidence>
<evidence type="ECO:0000256" key="11">
    <source>
        <dbReference type="ARBA" id="ARBA00022777"/>
    </source>
</evidence>
<keyword evidence="14" id="KW-0902">Two-component regulatory system</keyword>
<dbReference type="KEGG" id="bpsi:IX83_02450"/>
<dbReference type="SUPFAM" id="SSF47384">
    <property type="entry name" value="Homodimeric domain of signal transducing histidine kinase"/>
    <property type="match status" value="1"/>
</dbReference>
<keyword evidence="8" id="KW-0808">Transferase</keyword>
<dbReference type="AlphaFoldDB" id="A0A077DCK5"/>
<dbReference type="InterPro" id="IPR059132">
    <property type="entry name" value="QseC"/>
</dbReference>
<dbReference type="STRING" id="1072685.IX83_02450"/>
<dbReference type="InterPro" id="IPR003594">
    <property type="entry name" value="HATPase_dom"/>
</dbReference>
<evidence type="ECO:0000256" key="8">
    <source>
        <dbReference type="ARBA" id="ARBA00022679"/>
    </source>
</evidence>
<evidence type="ECO:0000256" key="15">
    <source>
        <dbReference type="ARBA" id="ARBA00023136"/>
    </source>
</evidence>
<dbReference type="InterPro" id="IPR005467">
    <property type="entry name" value="His_kinase_dom"/>
</dbReference>
<dbReference type="Pfam" id="PF08521">
    <property type="entry name" value="2CSK_N"/>
    <property type="match status" value="1"/>
</dbReference>
<keyword evidence="12" id="KW-0067">ATP-binding</keyword>
<evidence type="ECO:0000256" key="4">
    <source>
        <dbReference type="ARBA" id="ARBA00017234"/>
    </source>
</evidence>
<evidence type="ECO:0000313" key="20">
    <source>
        <dbReference type="Proteomes" id="UP000028945"/>
    </source>
</evidence>
<dbReference type="GO" id="GO:0000155">
    <property type="term" value="F:phosphorelay sensor kinase activity"/>
    <property type="evidence" value="ECO:0007669"/>
    <property type="project" value="InterPro"/>
</dbReference>
<evidence type="ECO:0000256" key="6">
    <source>
        <dbReference type="ARBA" id="ARBA00022519"/>
    </source>
</evidence>
<dbReference type="eggNOG" id="COG0642">
    <property type="taxonomic scope" value="Bacteria"/>
</dbReference>
<evidence type="ECO:0000256" key="7">
    <source>
        <dbReference type="ARBA" id="ARBA00022553"/>
    </source>
</evidence>
<dbReference type="InterPro" id="IPR000595">
    <property type="entry name" value="cNMP-bd_dom"/>
</dbReference>
<dbReference type="Gene3D" id="3.30.565.10">
    <property type="entry name" value="Histidine kinase-like ATPase, C-terminal domain"/>
    <property type="match status" value="1"/>
</dbReference>
<dbReference type="CDD" id="cd00082">
    <property type="entry name" value="HisKA"/>
    <property type="match status" value="1"/>
</dbReference>
<keyword evidence="11" id="KW-0418">Kinase</keyword>
<keyword evidence="13 16" id="KW-1133">Transmembrane helix</keyword>
<keyword evidence="7" id="KW-0597">Phosphoprotein</keyword>
<dbReference type="Proteomes" id="UP000028945">
    <property type="component" value="Chromosome"/>
</dbReference>
<dbReference type="InterPro" id="IPR036890">
    <property type="entry name" value="HATPase_C_sf"/>
</dbReference>
<dbReference type="NCBIfam" id="NF007664">
    <property type="entry name" value="PRK10337.1"/>
    <property type="match status" value="1"/>
</dbReference>
<dbReference type="PANTHER" id="PTHR45436">
    <property type="entry name" value="SENSOR HISTIDINE KINASE YKOH"/>
    <property type="match status" value="1"/>
</dbReference>
<dbReference type="SUPFAM" id="SSF55874">
    <property type="entry name" value="ATPase domain of HSP90 chaperone/DNA topoisomerase II/histidine kinase"/>
    <property type="match status" value="1"/>
</dbReference>
<feature type="domain" description="Cyclic nucleotide-binding" evidence="17">
    <location>
        <begin position="88"/>
        <end position="131"/>
    </location>
</feature>
<dbReference type="PANTHER" id="PTHR45436:SF14">
    <property type="entry name" value="SENSOR PROTEIN QSEC"/>
    <property type="match status" value="1"/>
</dbReference>
<dbReference type="PROSITE" id="PS50109">
    <property type="entry name" value="HIS_KIN"/>
    <property type="match status" value="1"/>
</dbReference>
<feature type="domain" description="Histidine kinase" evidence="18">
    <location>
        <begin position="246"/>
        <end position="457"/>
    </location>
</feature>
<accession>A0A077DCK5</accession>
<protein>
    <recommendedName>
        <fullName evidence="4">Sensor protein QseC</fullName>
        <ecNumber evidence="3">2.7.13.3</ecNumber>
    </recommendedName>
</protein>
<dbReference type="FunFam" id="1.10.287.130:FF:000035">
    <property type="entry name" value="Two-component sensor histidine kinase"/>
    <property type="match status" value="1"/>
</dbReference>
<evidence type="ECO:0000256" key="5">
    <source>
        <dbReference type="ARBA" id="ARBA00022475"/>
    </source>
</evidence>
<proteinExistence type="predicted"/>
<dbReference type="InterPro" id="IPR036097">
    <property type="entry name" value="HisK_dim/P_sf"/>
</dbReference>
<evidence type="ECO:0000256" key="10">
    <source>
        <dbReference type="ARBA" id="ARBA00022741"/>
    </source>
</evidence>
<dbReference type="SMART" id="SM00388">
    <property type="entry name" value="HisKA"/>
    <property type="match status" value="1"/>
</dbReference>
<evidence type="ECO:0000256" key="14">
    <source>
        <dbReference type="ARBA" id="ARBA00023012"/>
    </source>
</evidence>
<comment type="catalytic activity">
    <reaction evidence="1">
        <text>ATP + protein L-histidine = ADP + protein N-phospho-L-histidine.</text>
        <dbReference type="EC" id="2.7.13.3"/>
    </reaction>
</comment>
<organism evidence="19 20">
    <name type="scientific">Basilea psittacipulmonis DSM 24701</name>
    <dbReference type="NCBI Taxonomy" id="1072685"/>
    <lineage>
        <taxon>Bacteria</taxon>
        <taxon>Pseudomonadati</taxon>
        <taxon>Pseudomonadota</taxon>
        <taxon>Betaproteobacteria</taxon>
        <taxon>Burkholderiales</taxon>
        <taxon>Alcaligenaceae</taxon>
        <taxon>Basilea</taxon>
    </lineage>
</organism>
<dbReference type="EMBL" id="CP009238">
    <property type="protein sequence ID" value="AIL32329.1"/>
    <property type="molecule type" value="Genomic_DNA"/>
</dbReference>
<dbReference type="Pfam" id="PF02518">
    <property type="entry name" value="HATPase_c"/>
    <property type="match status" value="1"/>
</dbReference>